<protein>
    <submittedName>
        <fullName evidence="1">Reverse transcriptase</fullName>
    </submittedName>
</protein>
<accession>A0A5A7TW88</accession>
<gene>
    <name evidence="1" type="ORF">E6C27_scaffold133G00900</name>
</gene>
<evidence type="ECO:0000313" key="2">
    <source>
        <dbReference type="Proteomes" id="UP000321393"/>
    </source>
</evidence>
<dbReference type="InterPro" id="IPR051320">
    <property type="entry name" value="Viral_Replic_Matur_Polypro"/>
</dbReference>
<evidence type="ECO:0000313" key="1">
    <source>
        <dbReference type="EMBL" id="KAA0047833.1"/>
    </source>
</evidence>
<organism evidence="1 2">
    <name type="scientific">Cucumis melo var. makuwa</name>
    <name type="common">Oriental melon</name>
    <dbReference type="NCBI Taxonomy" id="1194695"/>
    <lineage>
        <taxon>Eukaryota</taxon>
        <taxon>Viridiplantae</taxon>
        <taxon>Streptophyta</taxon>
        <taxon>Embryophyta</taxon>
        <taxon>Tracheophyta</taxon>
        <taxon>Spermatophyta</taxon>
        <taxon>Magnoliopsida</taxon>
        <taxon>eudicotyledons</taxon>
        <taxon>Gunneridae</taxon>
        <taxon>Pentapetalae</taxon>
        <taxon>rosids</taxon>
        <taxon>fabids</taxon>
        <taxon>Cucurbitales</taxon>
        <taxon>Cucurbitaceae</taxon>
        <taxon>Benincaseae</taxon>
        <taxon>Cucumis</taxon>
    </lineage>
</organism>
<dbReference type="SUPFAM" id="SSF56672">
    <property type="entry name" value="DNA/RNA polymerases"/>
    <property type="match status" value="1"/>
</dbReference>
<dbReference type="Gene3D" id="3.30.70.270">
    <property type="match status" value="1"/>
</dbReference>
<dbReference type="InterPro" id="IPR043128">
    <property type="entry name" value="Rev_trsase/Diguanyl_cyclase"/>
</dbReference>
<dbReference type="Proteomes" id="UP000321393">
    <property type="component" value="Unassembled WGS sequence"/>
</dbReference>
<sequence>MPSAKCLVITESFPIVVQADIRQPNGFKMISAIQLDKSPIQEEPSSVTILLEALGKLGETVPKDTLYVSEKCHGVMPNSWPKSLSMRRMIDHGIESLPEAKALAKNAYRMVPPKLAELQKLSKKLLSTGFSRPVQAHMEPGRKYPLPILTNLFDRSRGVKYFSKSCIRPRNKLDLSRLPSKGFSKTRGKPIVAKRGRCCFVQGQINVLGHVVEFYRIDVGKRKIAAMCDWKILKSITELRSCPRLANNNRQFVEGFLKRASLLTELLKEDIQWGGNPECQTAFDNLKQATIEGPSFEVTNATKPSKDEAERFNSTECSPIRSQCSNRFADGSYVGNNPQVHRVEKEWEQMADITRVCLEEASRPMEEIENQKQCPLEFERMTKFSINGATMLYGYLST</sequence>
<dbReference type="OrthoDB" id="2431547at2759"/>
<dbReference type="InterPro" id="IPR043502">
    <property type="entry name" value="DNA/RNA_pol_sf"/>
</dbReference>
<name>A0A5A7TW88_CUCMM</name>
<reference evidence="1 2" key="1">
    <citation type="submission" date="2019-08" db="EMBL/GenBank/DDBJ databases">
        <title>Draft genome sequences of two oriental melons (Cucumis melo L. var makuwa).</title>
        <authorList>
            <person name="Kwon S.-Y."/>
        </authorList>
    </citation>
    <scope>NUCLEOTIDE SEQUENCE [LARGE SCALE GENOMIC DNA]</scope>
    <source>
        <strain evidence="2">cv. SW 3</strain>
        <tissue evidence="1">Leaf</tissue>
    </source>
</reference>
<comment type="caution">
    <text evidence="1">The sequence shown here is derived from an EMBL/GenBank/DDBJ whole genome shotgun (WGS) entry which is preliminary data.</text>
</comment>
<keyword evidence="1" id="KW-0695">RNA-directed DNA polymerase</keyword>
<dbReference type="AlphaFoldDB" id="A0A5A7TW88"/>
<proteinExistence type="predicted"/>
<keyword evidence="1" id="KW-0548">Nucleotidyltransferase</keyword>
<dbReference type="PANTHER" id="PTHR33064:SF37">
    <property type="entry name" value="RIBONUCLEASE H"/>
    <property type="match status" value="1"/>
</dbReference>
<keyword evidence="1" id="KW-0808">Transferase</keyword>
<dbReference type="EMBL" id="SSTE01013041">
    <property type="protein sequence ID" value="KAA0047833.1"/>
    <property type="molecule type" value="Genomic_DNA"/>
</dbReference>
<dbReference type="PANTHER" id="PTHR33064">
    <property type="entry name" value="POL PROTEIN"/>
    <property type="match status" value="1"/>
</dbReference>
<dbReference type="GO" id="GO:0003964">
    <property type="term" value="F:RNA-directed DNA polymerase activity"/>
    <property type="evidence" value="ECO:0007669"/>
    <property type="project" value="UniProtKB-KW"/>
</dbReference>